<dbReference type="Pfam" id="PF02875">
    <property type="entry name" value="Mur_ligase_C"/>
    <property type="match status" value="1"/>
</dbReference>
<sequence>MNERNAMTMQTYEQARQWISEFTAYGMRPGLDRVRMMLEGIGNPERRLKSIHVGGTNGKGSTVTFLKEPMKEAGLVCGTFTSPYVHEFRERIAINGDPISEQDFLESANAVRPIAENIAKSAFGSPTEFEVLTVIAAHYFASKAFADLVIWEVGLGGRLDSTNAVHPMVSIITNVGHDHQAILGETIEEIAREKAGIIKSGVPVVTCETNPEALSIFEEAATDARTRLYQMHRDFEVINAQSNAHGWNFSFQSNLNHISDLEITMLGAHQTKNAAAALMAFRYLVMYYALPVDEEHIRTGLKKATWIGRLDYRKTKPPLLLDGAHNKEGMESLAEALEEHFTGRRFHFIVGMTKEKDPALLLDPLKRLSIASASMVTFDFYRAAKAEDITEKSPIPETNAYSSWNEAWETIKQKADTDDIVVFAGSLYFISEVANFINS</sequence>
<evidence type="ECO:0000256" key="9">
    <source>
        <dbReference type="ARBA" id="ARBA00022598"/>
    </source>
</evidence>
<dbReference type="InterPro" id="IPR036615">
    <property type="entry name" value="Mur_ligase_C_dom_sf"/>
</dbReference>
<gene>
    <name evidence="21" type="ORF">D7Z54_16545</name>
</gene>
<dbReference type="Gene3D" id="3.40.1190.10">
    <property type="entry name" value="Mur-like, catalytic domain"/>
    <property type="match status" value="1"/>
</dbReference>
<keyword evidence="11 18" id="KW-0547">Nucleotide-binding</keyword>
<dbReference type="InterPro" id="IPR013221">
    <property type="entry name" value="Mur_ligase_cen"/>
</dbReference>
<evidence type="ECO:0000256" key="6">
    <source>
        <dbReference type="ARBA" id="ARBA00013023"/>
    </source>
</evidence>
<evidence type="ECO:0000256" key="1">
    <source>
        <dbReference type="ARBA" id="ARBA00001946"/>
    </source>
</evidence>
<dbReference type="GO" id="GO:0008841">
    <property type="term" value="F:dihydrofolate synthase activity"/>
    <property type="evidence" value="ECO:0007669"/>
    <property type="project" value="UniProtKB-EC"/>
</dbReference>
<evidence type="ECO:0000256" key="10">
    <source>
        <dbReference type="ARBA" id="ARBA00022723"/>
    </source>
</evidence>
<evidence type="ECO:0000256" key="16">
    <source>
        <dbReference type="ARBA" id="ARBA00047493"/>
    </source>
</evidence>
<evidence type="ECO:0000256" key="13">
    <source>
        <dbReference type="ARBA" id="ARBA00022842"/>
    </source>
</evidence>
<evidence type="ECO:0000256" key="4">
    <source>
        <dbReference type="ARBA" id="ARBA00008276"/>
    </source>
</evidence>
<evidence type="ECO:0000256" key="15">
    <source>
        <dbReference type="ARBA" id="ARBA00030592"/>
    </source>
</evidence>
<evidence type="ECO:0000259" key="20">
    <source>
        <dbReference type="Pfam" id="PF08245"/>
    </source>
</evidence>
<dbReference type="GO" id="GO:0046872">
    <property type="term" value="F:metal ion binding"/>
    <property type="evidence" value="ECO:0007669"/>
    <property type="project" value="UniProtKB-KW"/>
</dbReference>
<comment type="cofactor">
    <cofactor evidence="1">
        <name>Mg(2+)</name>
        <dbReference type="ChEBI" id="CHEBI:18420"/>
    </cofactor>
</comment>
<feature type="domain" description="Mur ligase C-terminal" evidence="19">
    <location>
        <begin position="308"/>
        <end position="426"/>
    </location>
</feature>
<evidence type="ECO:0000313" key="22">
    <source>
        <dbReference type="Proteomes" id="UP000275076"/>
    </source>
</evidence>
<evidence type="ECO:0000256" key="7">
    <source>
        <dbReference type="ARBA" id="ARBA00013025"/>
    </source>
</evidence>
<evidence type="ECO:0000256" key="18">
    <source>
        <dbReference type="PIRNR" id="PIRNR001563"/>
    </source>
</evidence>
<dbReference type="Proteomes" id="UP000275076">
    <property type="component" value="Unassembled WGS sequence"/>
</dbReference>
<keyword evidence="13" id="KW-0460">Magnesium</keyword>
<dbReference type="Gene3D" id="3.90.190.20">
    <property type="entry name" value="Mur ligase, C-terminal domain"/>
    <property type="match status" value="1"/>
</dbReference>
<dbReference type="GO" id="GO:0004326">
    <property type="term" value="F:tetrahydrofolylpolyglutamate synthase activity"/>
    <property type="evidence" value="ECO:0007669"/>
    <property type="project" value="UniProtKB-EC"/>
</dbReference>
<evidence type="ECO:0000256" key="8">
    <source>
        <dbReference type="ARBA" id="ARBA00019357"/>
    </source>
</evidence>
<dbReference type="SUPFAM" id="SSF53623">
    <property type="entry name" value="MurD-like peptide ligases, catalytic domain"/>
    <property type="match status" value="1"/>
</dbReference>
<dbReference type="FunFam" id="3.40.1190.10:FF:000004">
    <property type="entry name" value="Dihydrofolate synthase/folylpolyglutamate synthase"/>
    <property type="match status" value="1"/>
</dbReference>
<keyword evidence="10" id="KW-0479">Metal-binding</keyword>
<dbReference type="InterPro" id="IPR001645">
    <property type="entry name" value="Folylpolyglutamate_synth"/>
</dbReference>
<dbReference type="InterPro" id="IPR004101">
    <property type="entry name" value="Mur_ligase_C"/>
</dbReference>
<dbReference type="EMBL" id="RBVX01000016">
    <property type="protein sequence ID" value="RSL32259.1"/>
    <property type="molecule type" value="Genomic_DNA"/>
</dbReference>
<name>A0A428N1S8_9BACI</name>
<dbReference type="GO" id="GO:0005737">
    <property type="term" value="C:cytoplasm"/>
    <property type="evidence" value="ECO:0007669"/>
    <property type="project" value="TreeGrafter"/>
</dbReference>
<reference evidence="21 22" key="1">
    <citation type="submission" date="2018-10" db="EMBL/GenBank/DDBJ databases">
        <title>Draft genome sequence of Bacillus salarius IM0101, isolated from a hypersaline soil in Inner Mongolia, China.</title>
        <authorList>
            <person name="Yamprayoonswat W."/>
            <person name="Boonvisut S."/>
            <person name="Jumpathong W."/>
            <person name="Sittihan S."/>
            <person name="Ruangsuj P."/>
            <person name="Wanthongcharoen S."/>
            <person name="Thongpramul N."/>
            <person name="Pimmason S."/>
            <person name="Yu B."/>
            <person name="Yasawong M."/>
        </authorList>
    </citation>
    <scope>NUCLEOTIDE SEQUENCE [LARGE SCALE GENOMIC DNA]</scope>
    <source>
        <strain evidence="21 22">IM0101</strain>
    </source>
</reference>
<evidence type="ECO:0000256" key="5">
    <source>
        <dbReference type="ARBA" id="ARBA00011245"/>
    </source>
</evidence>
<dbReference type="Pfam" id="PF08245">
    <property type="entry name" value="Mur_ligase_M"/>
    <property type="match status" value="1"/>
</dbReference>
<comment type="subunit">
    <text evidence="5">Monomer.</text>
</comment>
<evidence type="ECO:0000256" key="17">
    <source>
        <dbReference type="ARBA" id="ARBA00049161"/>
    </source>
</evidence>
<evidence type="ECO:0000256" key="12">
    <source>
        <dbReference type="ARBA" id="ARBA00022840"/>
    </source>
</evidence>
<keyword evidence="9 18" id="KW-0436">Ligase</keyword>
<dbReference type="NCBIfam" id="TIGR01499">
    <property type="entry name" value="folC"/>
    <property type="match status" value="1"/>
</dbReference>
<dbReference type="EC" id="6.3.2.12" evidence="6"/>
<dbReference type="PANTHER" id="PTHR11136">
    <property type="entry name" value="FOLYLPOLYGLUTAMATE SYNTHASE-RELATED"/>
    <property type="match status" value="1"/>
</dbReference>
<dbReference type="AlphaFoldDB" id="A0A428N1S8"/>
<dbReference type="InterPro" id="IPR036565">
    <property type="entry name" value="Mur-like_cat_sf"/>
</dbReference>
<comment type="catalytic activity">
    <reaction evidence="16">
        <text>(6S)-5,6,7,8-tetrahydrofolyl-(gamma-L-Glu)(n) + L-glutamate + ATP = (6S)-5,6,7,8-tetrahydrofolyl-(gamma-L-Glu)(n+1) + ADP + phosphate + H(+)</text>
        <dbReference type="Rhea" id="RHEA:10580"/>
        <dbReference type="Rhea" id="RHEA-COMP:14738"/>
        <dbReference type="Rhea" id="RHEA-COMP:14740"/>
        <dbReference type="ChEBI" id="CHEBI:15378"/>
        <dbReference type="ChEBI" id="CHEBI:29985"/>
        <dbReference type="ChEBI" id="CHEBI:30616"/>
        <dbReference type="ChEBI" id="CHEBI:43474"/>
        <dbReference type="ChEBI" id="CHEBI:141005"/>
        <dbReference type="ChEBI" id="CHEBI:456216"/>
        <dbReference type="EC" id="6.3.2.17"/>
    </reaction>
</comment>
<comment type="similarity">
    <text evidence="4 18">Belongs to the folylpolyglutamate synthase family.</text>
</comment>
<proteinExistence type="inferred from homology"/>
<evidence type="ECO:0000313" key="21">
    <source>
        <dbReference type="EMBL" id="RSL32259.1"/>
    </source>
</evidence>
<feature type="domain" description="Mur ligase central" evidence="20">
    <location>
        <begin position="53"/>
        <end position="280"/>
    </location>
</feature>
<dbReference type="GO" id="GO:0046656">
    <property type="term" value="P:folic acid biosynthetic process"/>
    <property type="evidence" value="ECO:0007669"/>
    <property type="project" value="UniProtKB-KW"/>
</dbReference>
<comment type="caution">
    <text evidence="21">The sequence shown here is derived from an EMBL/GenBank/DDBJ whole genome shotgun (WGS) entry which is preliminary data.</text>
</comment>
<comment type="pathway">
    <text evidence="3">Cofactor biosynthesis; tetrahydrofolylpolyglutamate biosynthesis.</text>
</comment>
<dbReference type="PIRSF" id="PIRSF001563">
    <property type="entry name" value="Folylpolyglu_synth"/>
    <property type="match status" value="1"/>
</dbReference>
<evidence type="ECO:0000259" key="19">
    <source>
        <dbReference type="Pfam" id="PF02875"/>
    </source>
</evidence>
<dbReference type="GO" id="GO:0005524">
    <property type="term" value="F:ATP binding"/>
    <property type="evidence" value="ECO:0007669"/>
    <property type="project" value="UniProtKB-KW"/>
</dbReference>
<comment type="catalytic activity">
    <reaction evidence="17">
        <text>7,8-dihydropteroate + L-glutamate + ATP = 7,8-dihydrofolate + ADP + phosphate + H(+)</text>
        <dbReference type="Rhea" id="RHEA:23584"/>
        <dbReference type="ChEBI" id="CHEBI:15378"/>
        <dbReference type="ChEBI" id="CHEBI:17839"/>
        <dbReference type="ChEBI" id="CHEBI:29985"/>
        <dbReference type="ChEBI" id="CHEBI:30616"/>
        <dbReference type="ChEBI" id="CHEBI:43474"/>
        <dbReference type="ChEBI" id="CHEBI:57451"/>
        <dbReference type="ChEBI" id="CHEBI:456216"/>
        <dbReference type="EC" id="6.3.2.12"/>
    </reaction>
</comment>
<dbReference type="SUPFAM" id="SSF53244">
    <property type="entry name" value="MurD-like peptide ligases, peptide-binding domain"/>
    <property type="match status" value="1"/>
</dbReference>
<dbReference type="RefSeq" id="WP_125557034.1">
    <property type="nucleotide sequence ID" value="NZ_RBVX01000016.1"/>
</dbReference>
<dbReference type="PANTHER" id="PTHR11136:SF0">
    <property type="entry name" value="DIHYDROFOLATE SYNTHETASE-RELATED"/>
    <property type="match status" value="1"/>
</dbReference>
<accession>A0A428N1S8</accession>
<protein>
    <recommendedName>
        <fullName evidence="8">Dihydrofolate synthase/folylpolyglutamate synthase</fullName>
        <ecNumber evidence="6">6.3.2.12</ecNumber>
        <ecNumber evidence="7">6.3.2.17</ecNumber>
    </recommendedName>
    <alternativeName>
        <fullName evidence="15">Tetrahydrofolylpolyglutamate synthase</fullName>
    </alternativeName>
</protein>
<keyword evidence="22" id="KW-1185">Reference proteome</keyword>
<comment type="pathway">
    <text evidence="2">Cofactor biosynthesis; tetrahydrofolate biosynthesis; 7,8-dihydrofolate from 2-amino-4-hydroxy-6-hydroxymethyl-7,8-dihydropteridine diphosphate and 4-aminobenzoate: step 2/2.</text>
</comment>
<evidence type="ECO:0000256" key="2">
    <source>
        <dbReference type="ARBA" id="ARBA00004799"/>
    </source>
</evidence>
<keyword evidence="12 18" id="KW-0067">ATP-binding</keyword>
<evidence type="ECO:0000256" key="11">
    <source>
        <dbReference type="ARBA" id="ARBA00022741"/>
    </source>
</evidence>
<evidence type="ECO:0000256" key="14">
    <source>
        <dbReference type="ARBA" id="ARBA00022909"/>
    </source>
</evidence>
<dbReference type="OrthoDB" id="9809356at2"/>
<dbReference type="EC" id="6.3.2.17" evidence="7"/>
<organism evidence="21 22">
    <name type="scientific">Salibacterium salarium</name>
    <dbReference type="NCBI Taxonomy" id="284579"/>
    <lineage>
        <taxon>Bacteria</taxon>
        <taxon>Bacillati</taxon>
        <taxon>Bacillota</taxon>
        <taxon>Bacilli</taxon>
        <taxon>Bacillales</taxon>
        <taxon>Bacillaceae</taxon>
    </lineage>
</organism>
<evidence type="ECO:0000256" key="3">
    <source>
        <dbReference type="ARBA" id="ARBA00005150"/>
    </source>
</evidence>
<keyword evidence="14" id="KW-0289">Folate biosynthesis</keyword>